<feature type="region of interest" description="Disordered" evidence="1">
    <location>
        <begin position="187"/>
        <end position="224"/>
    </location>
</feature>
<comment type="caution">
    <text evidence="3">The sequence shown here is derived from an EMBL/GenBank/DDBJ whole genome shotgun (WGS) entry which is preliminary data.</text>
</comment>
<evidence type="ECO:0000313" key="4">
    <source>
        <dbReference type="Proteomes" id="UP000297700"/>
    </source>
</evidence>
<evidence type="ECO:0000313" key="2">
    <source>
        <dbReference type="EMBL" id="TFV35268.1"/>
    </source>
</evidence>
<dbReference type="OrthoDB" id="8246249at2"/>
<evidence type="ECO:0000313" key="5">
    <source>
        <dbReference type="Proteomes" id="UP000298225"/>
    </source>
</evidence>
<proteinExistence type="predicted"/>
<accession>A0A4Y9KV67</accession>
<organism evidence="3 4">
    <name type="scientific">Bradyrhizobium frederickii</name>
    <dbReference type="NCBI Taxonomy" id="2560054"/>
    <lineage>
        <taxon>Bacteria</taxon>
        <taxon>Pseudomonadati</taxon>
        <taxon>Pseudomonadota</taxon>
        <taxon>Alphaproteobacteria</taxon>
        <taxon>Hyphomicrobiales</taxon>
        <taxon>Nitrobacteraceae</taxon>
        <taxon>Bradyrhizobium</taxon>
    </lineage>
</organism>
<accession>A0A4Y9NNX1</accession>
<gene>
    <name evidence="3" type="ORF">E4K64_32965</name>
    <name evidence="2" type="ORF">E4K66_27500</name>
</gene>
<dbReference type="EMBL" id="SPQS01000026">
    <property type="protein sequence ID" value="TFV69521.1"/>
    <property type="molecule type" value="Genomic_DNA"/>
</dbReference>
<sequence length="224" mass="25665">MQTKTFQQRLDAAFAYDTYANTLRALREGIAAGDDVIKGTPMFSSEVGDDMRGLIRRAGILMRFEEMCKAGDLPFKCTLMPMPRGTWHWLDIYSGDCHAHIVRTEDPTKFPEDTPNRQDARASNMPNLFETEQERIIRLAPPKLYTWLTYRAAPDGRLSHALWQSPSANADEWLARINLMTVVVQKKSEDAKRPAEVDPKSKMKLKDNVVSMMEKKKKNDDTKR</sequence>
<dbReference type="RefSeq" id="WP_126259247.1">
    <property type="nucleotide sequence ID" value="NZ_SPQS01000026.1"/>
</dbReference>
<name>A0A4Y9NNX1_9BRAD</name>
<keyword evidence="5" id="KW-1185">Reference proteome</keyword>
<dbReference type="Proteomes" id="UP000297700">
    <property type="component" value="Unassembled WGS sequence"/>
</dbReference>
<dbReference type="Proteomes" id="UP000298225">
    <property type="component" value="Unassembled WGS sequence"/>
</dbReference>
<evidence type="ECO:0000256" key="1">
    <source>
        <dbReference type="SAM" id="MobiDB-lite"/>
    </source>
</evidence>
<reference evidence="2 5" key="1">
    <citation type="submission" date="2019-03" db="EMBL/GenBank/DDBJ databases">
        <title>Bradyrhizobium strains diversity isolated from Chamaecrista fasciculata.</title>
        <authorList>
            <person name="Urquiaga M.C.O."/>
            <person name="Hungria M."/>
            <person name="Delamuta J.R.M."/>
        </authorList>
    </citation>
    <scope>NUCLEOTIDE SEQUENCE [LARGE SCALE GENOMIC DNA]</scope>
    <source>
        <strain evidence="2 5">CNPSo 3424</strain>
    </source>
</reference>
<dbReference type="EMBL" id="SPQU01000015">
    <property type="protein sequence ID" value="TFV35268.1"/>
    <property type="molecule type" value="Genomic_DNA"/>
</dbReference>
<protein>
    <submittedName>
        <fullName evidence="3">Uncharacterized protein</fullName>
    </submittedName>
</protein>
<evidence type="ECO:0000313" key="3">
    <source>
        <dbReference type="EMBL" id="TFV69521.1"/>
    </source>
</evidence>
<dbReference type="AlphaFoldDB" id="A0A4Y9NNX1"/>
<reference evidence="3 4" key="2">
    <citation type="submission" date="2019-03" db="EMBL/GenBank/DDBJ databases">
        <title>Bradyrhizobium strains diversity.</title>
        <authorList>
            <person name="Urquiaga M.C.O."/>
            <person name="Hungria M."/>
            <person name="Delamuta J.R.M."/>
            <person name="Klepa M.S."/>
        </authorList>
    </citation>
    <scope>NUCLEOTIDE SEQUENCE [LARGE SCALE GENOMIC DNA]</scope>
    <source>
        <strain evidence="3 4">CNPSo 3426</strain>
    </source>
</reference>